<evidence type="ECO:0000313" key="2">
    <source>
        <dbReference type="Proteomes" id="UP001161247"/>
    </source>
</evidence>
<accession>A0AAV1CZD6</accession>
<protein>
    <submittedName>
        <fullName evidence="1">OLC1v1036626C1</fullName>
    </submittedName>
</protein>
<dbReference type="EMBL" id="OX459120">
    <property type="protein sequence ID" value="CAI9099762.1"/>
    <property type="molecule type" value="Genomic_DNA"/>
</dbReference>
<proteinExistence type="predicted"/>
<keyword evidence="2" id="KW-1185">Reference proteome</keyword>
<name>A0AAV1CZD6_OLDCO</name>
<reference evidence="1" key="1">
    <citation type="submission" date="2023-03" db="EMBL/GenBank/DDBJ databases">
        <authorList>
            <person name="Julca I."/>
        </authorList>
    </citation>
    <scope>NUCLEOTIDE SEQUENCE</scope>
</reference>
<organism evidence="1 2">
    <name type="scientific">Oldenlandia corymbosa var. corymbosa</name>
    <dbReference type="NCBI Taxonomy" id="529605"/>
    <lineage>
        <taxon>Eukaryota</taxon>
        <taxon>Viridiplantae</taxon>
        <taxon>Streptophyta</taxon>
        <taxon>Embryophyta</taxon>
        <taxon>Tracheophyta</taxon>
        <taxon>Spermatophyta</taxon>
        <taxon>Magnoliopsida</taxon>
        <taxon>eudicotyledons</taxon>
        <taxon>Gunneridae</taxon>
        <taxon>Pentapetalae</taxon>
        <taxon>asterids</taxon>
        <taxon>lamiids</taxon>
        <taxon>Gentianales</taxon>
        <taxon>Rubiaceae</taxon>
        <taxon>Rubioideae</taxon>
        <taxon>Spermacoceae</taxon>
        <taxon>Hedyotis-Oldenlandia complex</taxon>
        <taxon>Oldenlandia</taxon>
    </lineage>
</organism>
<evidence type="ECO:0000313" key="1">
    <source>
        <dbReference type="EMBL" id="CAI9099762.1"/>
    </source>
</evidence>
<gene>
    <name evidence="1" type="ORF">OLC1_LOCUS9716</name>
</gene>
<dbReference type="AlphaFoldDB" id="A0AAV1CZD6"/>
<sequence length="118" mass="13567">MAPRVKQTARKRTLQIEGFGFPWVQPVLPLEFYANHAGIKSERRYIFVQVFTVEISTEAIKEVLELPEVHNDRQTDVASLHMKVDIWDSIERVSATIIRRIIGPWTSMGIPRPLTPSI</sequence>
<dbReference type="Proteomes" id="UP001161247">
    <property type="component" value="Chromosome 3"/>
</dbReference>